<gene>
    <name evidence="1" type="ORF">FC752_05835</name>
</gene>
<keyword evidence="2" id="KW-1185">Reference proteome</keyword>
<dbReference type="EMBL" id="SZPV01000013">
    <property type="protein sequence ID" value="TKI66084.1"/>
    <property type="molecule type" value="Genomic_DNA"/>
</dbReference>
<name>A0ABY2TD37_9BACI</name>
<evidence type="ECO:0000313" key="2">
    <source>
        <dbReference type="Proteomes" id="UP000308539"/>
    </source>
</evidence>
<accession>A0ABY2TD37</accession>
<reference evidence="1 2" key="1">
    <citation type="submission" date="2019-04" db="EMBL/GenBank/DDBJ databases">
        <title>Lysinibacillus genome sequencing.</title>
        <authorList>
            <person name="Dunlap C."/>
        </authorList>
    </citation>
    <scope>NUCLEOTIDE SEQUENCE [LARGE SCALE GENOMIC DNA]</scope>
    <source>
        <strain evidence="1 2">NBRC 109424</strain>
    </source>
</reference>
<sequence length="63" mass="7297">MRIGYTHADVYDRESEYWQDIEDAQQAQMEAQKNLSKGATNDKQIQKINQNQITGILPQEDAK</sequence>
<protein>
    <submittedName>
        <fullName evidence="1">Uncharacterized protein</fullName>
    </submittedName>
</protein>
<organism evidence="1 2">
    <name type="scientific">Lysinibacillus varians</name>
    <dbReference type="NCBI Taxonomy" id="1145276"/>
    <lineage>
        <taxon>Bacteria</taxon>
        <taxon>Bacillati</taxon>
        <taxon>Bacillota</taxon>
        <taxon>Bacilli</taxon>
        <taxon>Bacillales</taxon>
        <taxon>Bacillaceae</taxon>
        <taxon>Lysinibacillus</taxon>
    </lineage>
</organism>
<proteinExistence type="predicted"/>
<comment type="caution">
    <text evidence="1">The sequence shown here is derived from an EMBL/GenBank/DDBJ whole genome shotgun (WGS) entry which is preliminary data.</text>
</comment>
<evidence type="ECO:0000313" key="1">
    <source>
        <dbReference type="EMBL" id="TKI66084.1"/>
    </source>
</evidence>
<dbReference type="Proteomes" id="UP000308539">
    <property type="component" value="Unassembled WGS sequence"/>
</dbReference>
<dbReference type="RefSeq" id="WP_025220169.1">
    <property type="nucleotide sequence ID" value="NZ_CP006837.1"/>
</dbReference>